<dbReference type="InterPro" id="IPR012955">
    <property type="entry name" value="CASP_C"/>
</dbReference>
<feature type="domain" description="CASP C-terminal" evidence="13">
    <location>
        <begin position="450"/>
        <end position="716"/>
    </location>
</feature>
<evidence type="ECO:0000313" key="16">
    <source>
        <dbReference type="Proteomes" id="UP000297527"/>
    </source>
</evidence>
<dbReference type="Pfam" id="PF08172">
    <property type="entry name" value="CASP_C"/>
    <property type="match status" value="1"/>
</dbReference>
<keyword evidence="16" id="KW-1185">Reference proteome</keyword>
<feature type="region of interest" description="Disordered" evidence="11">
    <location>
        <begin position="1"/>
        <end position="30"/>
    </location>
</feature>
<evidence type="ECO:0000256" key="5">
    <source>
        <dbReference type="ARBA" id="ARBA00022692"/>
    </source>
</evidence>
<keyword evidence="9 12" id="KW-0472">Membrane</keyword>
<feature type="coiled-coil region" evidence="10">
    <location>
        <begin position="553"/>
        <end position="601"/>
    </location>
</feature>
<keyword evidence="4" id="KW-0813">Transport</keyword>
<evidence type="ECO:0000256" key="1">
    <source>
        <dbReference type="ARBA" id="ARBA00004409"/>
    </source>
</evidence>
<feature type="domain" description="Cux N-terminal" evidence="14">
    <location>
        <begin position="31"/>
        <end position="141"/>
    </location>
</feature>
<evidence type="ECO:0000256" key="8">
    <source>
        <dbReference type="ARBA" id="ARBA00023054"/>
    </source>
</evidence>
<evidence type="ECO:0000256" key="4">
    <source>
        <dbReference type="ARBA" id="ARBA00022448"/>
    </source>
</evidence>
<evidence type="ECO:0000256" key="10">
    <source>
        <dbReference type="SAM" id="Coils"/>
    </source>
</evidence>
<evidence type="ECO:0000256" key="9">
    <source>
        <dbReference type="ARBA" id="ARBA00023136"/>
    </source>
</evidence>
<dbReference type="OrthoDB" id="10257567at2759"/>
<keyword evidence="7" id="KW-0333">Golgi apparatus</keyword>
<keyword evidence="6 12" id="KW-1133">Transmembrane helix</keyword>
<comment type="caution">
    <text evidence="15">The sequence shown here is derived from an EMBL/GenBank/DDBJ whole genome shotgun (WGS) entry which is preliminary data.</text>
</comment>
<feature type="compositionally biased region" description="Low complexity" evidence="11">
    <location>
        <begin position="1"/>
        <end position="26"/>
    </location>
</feature>
<keyword evidence="5 12" id="KW-0812">Transmembrane</keyword>
<dbReference type="PANTHER" id="PTHR14043">
    <property type="entry name" value="CCAAT DISPLACEMENT PROTEIN-RELATED"/>
    <property type="match status" value="1"/>
</dbReference>
<feature type="region of interest" description="Disordered" evidence="11">
    <location>
        <begin position="389"/>
        <end position="416"/>
    </location>
</feature>
<evidence type="ECO:0000256" key="7">
    <source>
        <dbReference type="ARBA" id="ARBA00023034"/>
    </source>
</evidence>
<dbReference type="EMBL" id="PQXN01000035">
    <property type="protein sequence ID" value="TGO60428.1"/>
    <property type="molecule type" value="Genomic_DNA"/>
</dbReference>
<dbReference type="PANTHER" id="PTHR14043:SF2">
    <property type="entry name" value="HOMEOBOX PROTEIN CUT"/>
    <property type="match status" value="1"/>
</dbReference>
<feature type="coiled-coil region" evidence="10">
    <location>
        <begin position="263"/>
        <end position="364"/>
    </location>
</feature>
<evidence type="ECO:0000256" key="6">
    <source>
        <dbReference type="ARBA" id="ARBA00022989"/>
    </source>
</evidence>
<name>A0A4Z1IG33_9HELO</name>
<dbReference type="AlphaFoldDB" id="A0A4Z1IG33"/>
<comment type="subcellular location">
    <subcellularLocation>
        <location evidence="1">Golgi apparatus membrane</location>
        <topology evidence="1">Single-pass type IV membrane protein</topology>
    </subcellularLocation>
</comment>
<keyword evidence="8 10" id="KW-0175">Coiled coil</keyword>
<dbReference type="GO" id="GO:0006891">
    <property type="term" value="P:intra-Golgi vesicle-mediated transport"/>
    <property type="evidence" value="ECO:0007669"/>
    <property type="project" value="InterPro"/>
</dbReference>
<evidence type="ECO:0000256" key="2">
    <source>
        <dbReference type="ARBA" id="ARBA00006415"/>
    </source>
</evidence>
<evidence type="ECO:0000256" key="12">
    <source>
        <dbReference type="SAM" id="Phobius"/>
    </source>
</evidence>
<accession>A0A4Z1IG33</accession>
<sequence length="760" mass="84067">MTDFAESALAASVSSPPSPPADHVASGQDGDNKFQKAISAWRTIDLTSMIPSLDNTASEIVQYQRDSTVQRKELAQKTKDFRKLDDTNKLSEIKGLLKAYQTFIDLLTNHSKSTNSAFLQVYSSLSEAPDPYPLLEASVDSLLLSEDTLPKITQENEHLQKSVSKLTSQLEDTESRLETERTARKNLEEGLETKVKDVETSWAAVLEEKKDNWEAKEKSLEEKVENQERLLNEIKASYEVSQRLGQSENAEDGSRGHVTSAELEMVTSDLERTSVRLAEVEARNEQLRIELAQSASQVPSQPALALEDEPAYMRLRSENSSLLRKLDAARVERDAKKRDLDTKLRSLEREIGMLKEERDSLKTKVQKWSDYEDVKQELEVLKSIEFSMGDEDETQDIGASSNVPEPTGNGSSGKAKGQTLEQLLLARNKKLSDELTILRVSHQDLQSRLQTMQETLSTTNAELEKAQNLVATLENDLTNMQNGVSAYPSAPSVAGTYTSRYPQSAIGQFASRNRRISPTSSIISGFDPRTPMGSTPVDVLRSGEPVGGGSGILPMITAQRDRFKKRNSELENELSESHRTVSSLRQEISALQKDNLNLYEKTRYISTYNRAGPTASSASSYATNPNPSIVQISSSTSSGLALNRYRSAYESNISPFAAFRGRESARAYKRMSLPERIVFSITRMVLATRTSRNLFAGYCVALHLLVFFSLYWLGSVDVDQHGSHLGQAVAAAGGAKGLADSAADAQHGDWHQEGFDGKVS</sequence>
<dbReference type="GO" id="GO:0000139">
    <property type="term" value="C:Golgi membrane"/>
    <property type="evidence" value="ECO:0007669"/>
    <property type="project" value="UniProtKB-SubCell"/>
</dbReference>
<proteinExistence type="inferred from homology"/>
<evidence type="ECO:0000259" key="13">
    <source>
        <dbReference type="Pfam" id="PF08172"/>
    </source>
</evidence>
<comment type="similarity">
    <text evidence="2">Belongs to the CASP family.</text>
</comment>
<evidence type="ECO:0000256" key="3">
    <source>
        <dbReference type="ARBA" id="ARBA00018691"/>
    </source>
</evidence>
<evidence type="ECO:0000256" key="11">
    <source>
        <dbReference type="SAM" id="MobiDB-lite"/>
    </source>
</evidence>
<feature type="coiled-coil region" evidence="10">
    <location>
        <begin position="442"/>
        <end position="483"/>
    </location>
</feature>
<feature type="transmembrane region" description="Helical" evidence="12">
    <location>
        <begin position="694"/>
        <end position="713"/>
    </location>
</feature>
<dbReference type="Proteomes" id="UP000297527">
    <property type="component" value="Unassembled WGS sequence"/>
</dbReference>
<protein>
    <recommendedName>
        <fullName evidence="3">Protein CASP</fullName>
    </recommendedName>
</protein>
<reference evidence="15 16" key="1">
    <citation type="submission" date="2017-12" db="EMBL/GenBank/DDBJ databases">
        <title>Comparative genomics of Botrytis spp.</title>
        <authorList>
            <person name="Valero-Jimenez C.A."/>
            <person name="Tapia P."/>
            <person name="Veloso J."/>
            <person name="Silva-Moreno E."/>
            <person name="Staats M."/>
            <person name="Valdes J.H."/>
            <person name="Van Kan J.A.L."/>
        </authorList>
    </citation>
    <scope>NUCLEOTIDE SEQUENCE [LARGE SCALE GENOMIC DNA]</scope>
    <source>
        <strain evidence="15 16">MUCL11595</strain>
    </source>
</reference>
<feature type="coiled-coil region" evidence="10">
    <location>
        <begin position="156"/>
        <end position="237"/>
    </location>
</feature>
<dbReference type="Pfam" id="PF25398">
    <property type="entry name" value="CUX1_N"/>
    <property type="match status" value="1"/>
</dbReference>
<dbReference type="InterPro" id="IPR057476">
    <property type="entry name" value="Cux_N"/>
</dbReference>
<gene>
    <name evidence="15" type="ORF">BCON_0035g00040</name>
</gene>
<evidence type="ECO:0000259" key="14">
    <source>
        <dbReference type="Pfam" id="PF25398"/>
    </source>
</evidence>
<organism evidence="15 16">
    <name type="scientific">Botryotinia convoluta</name>
    <dbReference type="NCBI Taxonomy" id="54673"/>
    <lineage>
        <taxon>Eukaryota</taxon>
        <taxon>Fungi</taxon>
        <taxon>Dikarya</taxon>
        <taxon>Ascomycota</taxon>
        <taxon>Pezizomycotina</taxon>
        <taxon>Leotiomycetes</taxon>
        <taxon>Helotiales</taxon>
        <taxon>Sclerotiniaceae</taxon>
        <taxon>Botryotinia</taxon>
    </lineage>
</organism>
<evidence type="ECO:0000313" key="15">
    <source>
        <dbReference type="EMBL" id="TGO60428.1"/>
    </source>
</evidence>